<name>A0A7J5BZ76_9MICO</name>
<comment type="caution">
    <text evidence="3">The sequence shown here is derived from an EMBL/GenBank/DDBJ whole genome shotgun (WGS) entry which is preliminary data.</text>
</comment>
<feature type="region of interest" description="Disordered" evidence="1">
    <location>
        <begin position="473"/>
        <end position="509"/>
    </location>
</feature>
<feature type="compositionally biased region" description="Basic residues" evidence="1">
    <location>
        <begin position="423"/>
        <end position="432"/>
    </location>
</feature>
<dbReference type="InterPro" id="IPR003870">
    <property type="entry name" value="DUF222"/>
</dbReference>
<feature type="domain" description="DUF222" evidence="2">
    <location>
        <begin position="136"/>
        <end position="289"/>
    </location>
</feature>
<dbReference type="EMBL" id="WBJZ01000005">
    <property type="protein sequence ID" value="KAB1659660.1"/>
    <property type="molecule type" value="Genomic_DNA"/>
</dbReference>
<protein>
    <submittedName>
        <fullName evidence="3">DUF222 domain-containing protein</fullName>
    </submittedName>
</protein>
<feature type="compositionally biased region" description="Polar residues" evidence="1">
    <location>
        <begin position="435"/>
        <end position="452"/>
    </location>
</feature>
<organism evidence="3 4">
    <name type="scientific">Pseudoclavibacter chungangensis</name>
    <dbReference type="NCBI Taxonomy" id="587635"/>
    <lineage>
        <taxon>Bacteria</taxon>
        <taxon>Bacillati</taxon>
        <taxon>Actinomycetota</taxon>
        <taxon>Actinomycetes</taxon>
        <taxon>Micrococcales</taxon>
        <taxon>Microbacteriaceae</taxon>
        <taxon>Pseudoclavibacter</taxon>
    </lineage>
</organism>
<feature type="compositionally biased region" description="Low complexity" evidence="1">
    <location>
        <begin position="473"/>
        <end position="487"/>
    </location>
</feature>
<proteinExistence type="predicted"/>
<dbReference type="RefSeq" id="WP_158039824.1">
    <property type="nucleotide sequence ID" value="NZ_JACCFV010000001.1"/>
</dbReference>
<dbReference type="Pfam" id="PF02720">
    <property type="entry name" value="DUF222"/>
    <property type="match status" value="1"/>
</dbReference>
<dbReference type="OrthoDB" id="3261064at2"/>
<gene>
    <name evidence="3" type="ORF">F8O01_05225</name>
</gene>
<accession>A0A7J5BZ76</accession>
<evidence type="ECO:0000259" key="2">
    <source>
        <dbReference type="Pfam" id="PF02720"/>
    </source>
</evidence>
<feature type="region of interest" description="Disordered" evidence="1">
    <location>
        <begin position="409"/>
        <end position="454"/>
    </location>
</feature>
<dbReference type="AlphaFoldDB" id="A0A7J5BZ76"/>
<reference evidence="3 4" key="1">
    <citation type="submission" date="2019-09" db="EMBL/GenBank/DDBJ databases">
        <title>Phylogeny of genus Pseudoclavibacter and closely related genus.</title>
        <authorList>
            <person name="Li Y."/>
        </authorList>
    </citation>
    <scope>NUCLEOTIDE SEQUENCE [LARGE SCALE GENOMIC DNA]</scope>
    <source>
        <strain evidence="3 4">DSM 23821</strain>
    </source>
</reference>
<dbReference type="Proteomes" id="UP000467240">
    <property type="component" value="Unassembled WGS sequence"/>
</dbReference>
<evidence type="ECO:0000313" key="4">
    <source>
        <dbReference type="Proteomes" id="UP000467240"/>
    </source>
</evidence>
<keyword evidence="4" id="KW-1185">Reference proteome</keyword>
<evidence type="ECO:0000313" key="3">
    <source>
        <dbReference type="EMBL" id="KAB1659660.1"/>
    </source>
</evidence>
<sequence length="509" mass="53856">MNTHDNADDTASRSPHAESDVVTLRALFAWSPEAWGDEPDAAVAAVGAARRPAEVRPGTHRRAHELASPEALAARGEYPLARDRVIALEAEGTAAEGALFARRLRRHAFASDTAIGEVVHDPAVRPFEMSRCIDHALREVASELAATMRRSPRTVSAFLERAHRFVTRFAATVDALEGGTIQRGHAEAILRIGDRIEPAAHRAAYEAAAIAGAAERTPAQLATFASRIAERLMPEPLESRHERAARERDVWIEDRDDGMAFLGAYGPAVETHAVFARITADANALRLAERLDEAAAAEATPHGSSEHVGARHAVAVLETAGRGDGTAAGGHLPPRSTRELRWDALAAHVLTSDIEGVDARDGTLAAVPANVDVLVDGAALLASPFVGASRADDDAGAAVGSRRPRCRTRSRCSPVVFPSPCPRHARSSRTRPRSIASSPTRSTSCPSASTGDSRPARCAICFACAMRTAASPGARAPRAGASSTTRSPCRTAARPHSRIWGTSVLATTS</sequence>
<evidence type="ECO:0000256" key="1">
    <source>
        <dbReference type="SAM" id="MobiDB-lite"/>
    </source>
</evidence>